<reference evidence="1 2" key="1">
    <citation type="submission" date="2020-07" db="EMBL/GenBank/DDBJ databases">
        <title>Comparative genomics of pyrophilous fungi reveals a link between fire events and developmental genes.</title>
        <authorList>
            <consortium name="DOE Joint Genome Institute"/>
            <person name="Steindorff A.S."/>
            <person name="Carver A."/>
            <person name="Calhoun S."/>
            <person name="Stillman K."/>
            <person name="Liu H."/>
            <person name="Lipzen A."/>
            <person name="Pangilinan J."/>
            <person name="Labutti K."/>
            <person name="Bruns T.D."/>
            <person name="Grigoriev I.V."/>
        </authorList>
    </citation>
    <scope>NUCLEOTIDE SEQUENCE [LARGE SCALE GENOMIC DNA]</scope>
    <source>
        <strain evidence="1 2">CBS 144469</strain>
    </source>
</reference>
<proteinExistence type="predicted"/>
<accession>A0A8H6HKE2</accession>
<keyword evidence="2" id="KW-1185">Reference proteome</keyword>
<evidence type="ECO:0000313" key="2">
    <source>
        <dbReference type="Proteomes" id="UP000521943"/>
    </source>
</evidence>
<name>A0A8H6HKE2_9AGAR</name>
<protein>
    <submittedName>
        <fullName evidence="1">Uncharacterized protein</fullName>
    </submittedName>
</protein>
<feature type="non-terminal residue" evidence="1">
    <location>
        <position position="183"/>
    </location>
</feature>
<gene>
    <name evidence="1" type="ORF">DFP72DRAFT_819913</name>
</gene>
<dbReference type="EMBL" id="JACGCI010000069">
    <property type="protein sequence ID" value="KAF6748648.1"/>
    <property type="molecule type" value="Genomic_DNA"/>
</dbReference>
<sequence length="183" mass="20590">MPEAPPDEFCDNVETCDCSNCTEVQSWYERFKLTVDDILLRSNVHTCFGRKDNKAKSKRKDEKDGTVPKVHATGKGCINKDGVCTARFPREVFMKTTVDPKTGHINLKKRESSINDVSPTVVASNRCNTDARCLLSGTSVKAVVGYVTDYISKGWLKTHQVFQATYDSFVKNEKVLDKSNEER</sequence>
<organism evidence="1 2">
    <name type="scientific">Ephemerocybe angulata</name>
    <dbReference type="NCBI Taxonomy" id="980116"/>
    <lineage>
        <taxon>Eukaryota</taxon>
        <taxon>Fungi</taxon>
        <taxon>Dikarya</taxon>
        <taxon>Basidiomycota</taxon>
        <taxon>Agaricomycotina</taxon>
        <taxon>Agaricomycetes</taxon>
        <taxon>Agaricomycetidae</taxon>
        <taxon>Agaricales</taxon>
        <taxon>Agaricineae</taxon>
        <taxon>Psathyrellaceae</taxon>
        <taxon>Ephemerocybe</taxon>
    </lineage>
</organism>
<dbReference type="AlphaFoldDB" id="A0A8H6HKE2"/>
<dbReference type="OrthoDB" id="3229882at2759"/>
<evidence type="ECO:0000313" key="1">
    <source>
        <dbReference type="EMBL" id="KAF6748648.1"/>
    </source>
</evidence>
<comment type="caution">
    <text evidence="1">The sequence shown here is derived from an EMBL/GenBank/DDBJ whole genome shotgun (WGS) entry which is preliminary data.</text>
</comment>
<dbReference type="Proteomes" id="UP000521943">
    <property type="component" value="Unassembled WGS sequence"/>
</dbReference>